<name>A0A182Q1A4_9DIPT</name>
<accession>A0A182Q1A4</accession>
<reference evidence="3" key="1">
    <citation type="submission" date="2014-01" db="EMBL/GenBank/DDBJ databases">
        <title>The Genome Sequence of Anopheles farauti FAR1 (V2).</title>
        <authorList>
            <consortium name="The Broad Institute Genomics Platform"/>
            <person name="Neafsey D.E."/>
            <person name="Besansky N."/>
            <person name="Howell P."/>
            <person name="Walton C."/>
            <person name="Young S.K."/>
            <person name="Zeng Q."/>
            <person name="Gargeya S."/>
            <person name="Fitzgerald M."/>
            <person name="Haas B."/>
            <person name="Abouelleil A."/>
            <person name="Allen A.W."/>
            <person name="Alvarado L."/>
            <person name="Arachchi H.M."/>
            <person name="Berlin A.M."/>
            <person name="Chapman S.B."/>
            <person name="Gainer-Dewar J."/>
            <person name="Goldberg J."/>
            <person name="Griggs A."/>
            <person name="Gujja S."/>
            <person name="Hansen M."/>
            <person name="Howarth C."/>
            <person name="Imamovic A."/>
            <person name="Ireland A."/>
            <person name="Larimer J."/>
            <person name="McCowan C."/>
            <person name="Murphy C."/>
            <person name="Pearson M."/>
            <person name="Poon T.W."/>
            <person name="Priest M."/>
            <person name="Roberts A."/>
            <person name="Saif S."/>
            <person name="Shea T."/>
            <person name="Sisk P."/>
            <person name="Sykes S."/>
            <person name="Wortman J."/>
            <person name="Nusbaum C."/>
            <person name="Birren B."/>
        </authorList>
    </citation>
    <scope>NUCLEOTIDE SEQUENCE [LARGE SCALE GENOMIC DNA]</scope>
    <source>
        <strain evidence="3">FAR1</strain>
    </source>
</reference>
<dbReference type="Proteomes" id="UP000075886">
    <property type="component" value="Unassembled WGS sequence"/>
</dbReference>
<dbReference type="VEuPathDB" id="VectorBase:AFAF001102"/>
<evidence type="ECO:0000313" key="3">
    <source>
        <dbReference type="Proteomes" id="UP000075886"/>
    </source>
</evidence>
<keyword evidence="3" id="KW-1185">Reference proteome</keyword>
<evidence type="ECO:0000313" key="2">
    <source>
        <dbReference type="EnsemblMetazoa" id="AFAF001102-PA"/>
    </source>
</evidence>
<evidence type="ECO:0000256" key="1">
    <source>
        <dbReference type="SAM" id="MobiDB-lite"/>
    </source>
</evidence>
<sequence length="170" mass="18158">MNANSFWGTIDQLLGREAQKQSGQDSLKVAGWLSAYAGVRKVAPQGDDGAGYGSDGFSGLPGRTASLPLIFPTGNQLIQPEQDGEAASAGPGAAAATTGGRNVGGRKKVRFRKSKLRQLYDVDVLPVEYMGPKIEYSFKLPRLGEFHLKATESLTPMESLITAEQFRPTA</sequence>
<reference evidence="2" key="2">
    <citation type="submission" date="2020-05" db="UniProtKB">
        <authorList>
            <consortium name="EnsemblMetazoa"/>
        </authorList>
    </citation>
    <scope>IDENTIFICATION</scope>
    <source>
        <strain evidence="2">FAR1</strain>
    </source>
</reference>
<feature type="compositionally biased region" description="Low complexity" evidence="1">
    <location>
        <begin position="85"/>
        <end position="100"/>
    </location>
</feature>
<dbReference type="EMBL" id="AXCN02000792">
    <property type="status" value="NOT_ANNOTATED_CDS"/>
    <property type="molecule type" value="Genomic_DNA"/>
</dbReference>
<feature type="region of interest" description="Disordered" evidence="1">
    <location>
        <begin position="78"/>
        <end position="106"/>
    </location>
</feature>
<dbReference type="AlphaFoldDB" id="A0A182Q1A4"/>
<proteinExistence type="predicted"/>
<protein>
    <submittedName>
        <fullName evidence="2">Uncharacterized protein</fullName>
    </submittedName>
</protein>
<dbReference type="EnsemblMetazoa" id="AFAF001102-RA">
    <property type="protein sequence ID" value="AFAF001102-PA"/>
    <property type="gene ID" value="AFAF001102"/>
</dbReference>
<organism evidence="2 3">
    <name type="scientific">Anopheles farauti</name>
    <dbReference type="NCBI Taxonomy" id="69004"/>
    <lineage>
        <taxon>Eukaryota</taxon>
        <taxon>Metazoa</taxon>
        <taxon>Ecdysozoa</taxon>
        <taxon>Arthropoda</taxon>
        <taxon>Hexapoda</taxon>
        <taxon>Insecta</taxon>
        <taxon>Pterygota</taxon>
        <taxon>Neoptera</taxon>
        <taxon>Endopterygota</taxon>
        <taxon>Diptera</taxon>
        <taxon>Nematocera</taxon>
        <taxon>Culicoidea</taxon>
        <taxon>Culicidae</taxon>
        <taxon>Anophelinae</taxon>
        <taxon>Anopheles</taxon>
    </lineage>
</organism>